<dbReference type="Pfam" id="PF11265">
    <property type="entry name" value="Med25_VWA"/>
    <property type="match status" value="1"/>
</dbReference>
<sequence>MTTFLQWLSDLKFDGSDPETSGVSKGLAYALMLMVSLSVISPRQLPILRRIYSAANMNSNAMDPFFNNVKNSDFLVLLSDKFFEAHVALCGNEATDQGLDLSEEDILLLEQVLYRPSTNQIGIAEGSISNEEVKTAPFTKLQPDMAKLPRVPPFVPQYIQPQHFSKTIPCLQTYDRDDFASQEMIFRNTNAPRAIVLSQKARPLIPTMVNPSIIASHKPHAFNEATSIYGQYWRDFTRGSDNI</sequence>
<dbReference type="PANTHER" id="PTHR12433">
    <property type="entry name" value="MEDIATOR OF RNA POLYMERASE II TRANSCRIPTION SUBUNIT 25"/>
    <property type="match status" value="1"/>
</dbReference>
<protein>
    <recommendedName>
        <fullName evidence="2">Mediator of RNA polymerase II transcription subunit 25</fullName>
    </recommendedName>
</protein>
<accession>B9I2Q7</accession>
<dbReference type="Proteomes" id="UP000006729">
    <property type="component" value="Chromosome 12"/>
</dbReference>
<proteinExistence type="inferred from homology"/>
<name>B9I2Q7_POPTR</name>
<evidence type="ECO:0000256" key="1">
    <source>
        <dbReference type="ARBA" id="ARBA00009102"/>
    </source>
</evidence>
<evidence type="ECO:0000313" key="4">
    <source>
        <dbReference type="EMBL" id="PNT09734.1"/>
    </source>
</evidence>
<comment type="similarity">
    <text evidence="1">Belongs to the Mediator complex subunit 25 family.</text>
</comment>
<reference evidence="4 5" key="1">
    <citation type="journal article" date="2006" name="Science">
        <title>The genome of black cottonwood, Populus trichocarpa (Torr. &amp; Gray).</title>
        <authorList>
            <person name="Tuskan G.A."/>
            <person name="Difazio S."/>
            <person name="Jansson S."/>
            <person name="Bohlmann J."/>
            <person name="Grigoriev I."/>
            <person name="Hellsten U."/>
            <person name="Putnam N."/>
            <person name="Ralph S."/>
            <person name="Rombauts S."/>
            <person name="Salamov A."/>
            <person name="Schein J."/>
            <person name="Sterck L."/>
            <person name="Aerts A."/>
            <person name="Bhalerao R.R."/>
            <person name="Bhalerao R.P."/>
            <person name="Blaudez D."/>
            <person name="Boerjan W."/>
            <person name="Brun A."/>
            <person name="Brunner A."/>
            <person name="Busov V."/>
            <person name="Campbell M."/>
            <person name="Carlson J."/>
            <person name="Chalot M."/>
            <person name="Chapman J."/>
            <person name="Chen G.L."/>
            <person name="Cooper D."/>
            <person name="Coutinho P.M."/>
            <person name="Couturier J."/>
            <person name="Covert S."/>
            <person name="Cronk Q."/>
            <person name="Cunningham R."/>
            <person name="Davis J."/>
            <person name="Degroeve S."/>
            <person name="Dejardin A."/>
            <person name="Depamphilis C."/>
            <person name="Detter J."/>
            <person name="Dirks B."/>
            <person name="Dubchak I."/>
            <person name="Duplessis S."/>
            <person name="Ehlting J."/>
            <person name="Ellis B."/>
            <person name="Gendler K."/>
            <person name="Goodstein D."/>
            <person name="Gribskov M."/>
            <person name="Grimwood J."/>
            <person name="Groover A."/>
            <person name="Gunter L."/>
            <person name="Hamberger B."/>
            <person name="Heinze B."/>
            <person name="Helariutta Y."/>
            <person name="Henrissat B."/>
            <person name="Holligan D."/>
            <person name="Holt R."/>
            <person name="Huang W."/>
            <person name="Islam-Faridi N."/>
            <person name="Jones S."/>
            <person name="Jones-Rhoades M."/>
            <person name="Jorgensen R."/>
            <person name="Joshi C."/>
            <person name="Kangasjarvi J."/>
            <person name="Karlsson J."/>
            <person name="Kelleher C."/>
            <person name="Kirkpatrick R."/>
            <person name="Kirst M."/>
            <person name="Kohler A."/>
            <person name="Kalluri U."/>
            <person name="Larimer F."/>
            <person name="Leebens-Mack J."/>
            <person name="Leple J.C."/>
            <person name="Locascio P."/>
            <person name="Lou Y."/>
            <person name="Lucas S."/>
            <person name="Martin F."/>
            <person name="Montanini B."/>
            <person name="Napoli C."/>
            <person name="Nelson D.R."/>
            <person name="Nelson C."/>
            <person name="Nieminen K."/>
            <person name="Nilsson O."/>
            <person name="Pereda V."/>
            <person name="Peter G."/>
            <person name="Philippe R."/>
            <person name="Pilate G."/>
            <person name="Poliakov A."/>
            <person name="Razumovskaya J."/>
            <person name="Richardson P."/>
            <person name="Rinaldi C."/>
            <person name="Ritland K."/>
            <person name="Rouze P."/>
            <person name="Ryaboy D."/>
            <person name="Schmutz J."/>
            <person name="Schrader J."/>
            <person name="Segerman B."/>
            <person name="Shin H."/>
            <person name="Siddiqui A."/>
            <person name="Sterky F."/>
            <person name="Terry A."/>
            <person name="Tsai C.J."/>
            <person name="Uberbacher E."/>
            <person name="Unneberg P."/>
            <person name="Vahala J."/>
            <person name="Wall K."/>
            <person name="Wessler S."/>
            <person name="Yang G."/>
            <person name="Yin T."/>
            <person name="Douglas C."/>
            <person name="Marra M."/>
            <person name="Sandberg G."/>
            <person name="Van de Peer Y."/>
            <person name="Rokhsar D."/>
        </authorList>
    </citation>
    <scope>NUCLEOTIDE SEQUENCE [LARGE SCALE GENOMIC DNA]</scope>
    <source>
        <strain evidence="5">cv. Nisqually</strain>
    </source>
</reference>
<dbReference type="STRING" id="3694.B9I2Q7"/>
<dbReference type="PANTHER" id="PTHR12433:SF12">
    <property type="entry name" value="MEDIATOR OF RNA POLYMERASE II TRANSCRIPTION SUBUNIT 25"/>
    <property type="match status" value="1"/>
</dbReference>
<evidence type="ECO:0000313" key="5">
    <source>
        <dbReference type="Proteomes" id="UP000006729"/>
    </source>
</evidence>
<dbReference type="InterPro" id="IPR021419">
    <property type="entry name" value="Mediator_Med25_VWA"/>
</dbReference>
<keyword evidence="5" id="KW-1185">Reference proteome</keyword>
<evidence type="ECO:0000256" key="2">
    <source>
        <dbReference type="ARBA" id="ARBA00019694"/>
    </source>
</evidence>
<dbReference type="HOGENOM" id="CLU_1144196_0_0_1"/>
<gene>
    <name evidence="4" type="ORF">POPTR_012G060500</name>
</gene>
<organism evidence="4 5">
    <name type="scientific">Populus trichocarpa</name>
    <name type="common">Western balsam poplar</name>
    <name type="synonym">Populus balsamifera subsp. trichocarpa</name>
    <dbReference type="NCBI Taxonomy" id="3694"/>
    <lineage>
        <taxon>Eukaryota</taxon>
        <taxon>Viridiplantae</taxon>
        <taxon>Streptophyta</taxon>
        <taxon>Embryophyta</taxon>
        <taxon>Tracheophyta</taxon>
        <taxon>Spermatophyta</taxon>
        <taxon>Magnoliopsida</taxon>
        <taxon>eudicotyledons</taxon>
        <taxon>Gunneridae</taxon>
        <taxon>Pentapetalae</taxon>
        <taxon>rosids</taxon>
        <taxon>fabids</taxon>
        <taxon>Malpighiales</taxon>
        <taxon>Salicaceae</taxon>
        <taxon>Saliceae</taxon>
        <taxon>Populus</taxon>
    </lineage>
</organism>
<evidence type="ECO:0000259" key="3">
    <source>
        <dbReference type="Pfam" id="PF11265"/>
    </source>
</evidence>
<dbReference type="AlphaFoldDB" id="B9I2Q7"/>
<feature type="domain" description="Mediator of RNA polymerase II transcription subunit 25 von Willebrand factor type A" evidence="3">
    <location>
        <begin position="35"/>
        <end position="80"/>
    </location>
</feature>
<dbReference type="EMBL" id="CM009301">
    <property type="protein sequence ID" value="PNT09734.1"/>
    <property type="molecule type" value="Genomic_DNA"/>
</dbReference>
<dbReference type="InParanoid" id="B9I2Q7"/>